<dbReference type="OrthoDB" id="8450665at2"/>
<proteinExistence type="predicted"/>
<dbReference type="RefSeq" id="WP_092625694.1">
    <property type="nucleotide sequence ID" value="NZ_FNFM01000001.1"/>
</dbReference>
<dbReference type="Proteomes" id="UP000199213">
    <property type="component" value="Unassembled WGS sequence"/>
</dbReference>
<evidence type="ECO:0000313" key="2">
    <source>
        <dbReference type="Proteomes" id="UP000199213"/>
    </source>
</evidence>
<dbReference type="EMBL" id="FNFM01000001">
    <property type="protein sequence ID" value="SDJ70249.1"/>
    <property type="molecule type" value="Genomic_DNA"/>
</dbReference>
<dbReference type="AlphaFoldDB" id="A0A1G8VW73"/>
<protein>
    <recommendedName>
        <fullName evidence="3">Tetratricopeptide repeat-containing protein</fullName>
    </recommendedName>
</protein>
<accession>A0A1G8VW73</accession>
<keyword evidence="2" id="KW-1185">Reference proteome</keyword>
<reference evidence="2" key="1">
    <citation type="submission" date="2016-10" db="EMBL/GenBank/DDBJ databases">
        <authorList>
            <person name="Varghese N."/>
            <person name="Submissions S."/>
        </authorList>
    </citation>
    <scope>NUCLEOTIDE SEQUENCE [LARGE SCALE GENOMIC DNA]</scope>
    <source>
        <strain evidence="2">DSM 45460</strain>
    </source>
</reference>
<gene>
    <name evidence="1" type="ORF">SAMN04487820_101371</name>
</gene>
<name>A0A1G8VW73_ACTMZ</name>
<evidence type="ECO:0008006" key="3">
    <source>
        <dbReference type="Google" id="ProtNLM"/>
    </source>
</evidence>
<organism evidence="1 2">
    <name type="scientific">Actinopolyspora mzabensis</name>
    <dbReference type="NCBI Taxonomy" id="995066"/>
    <lineage>
        <taxon>Bacteria</taxon>
        <taxon>Bacillati</taxon>
        <taxon>Actinomycetota</taxon>
        <taxon>Actinomycetes</taxon>
        <taxon>Actinopolysporales</taxon>
        <taxon>Actinopolysporaceae</taxon>
        <taxon>Actinopolyspora</taxon>
    </lineage>
</organism>
<evidence type="ECO:0000313" key="1">
    <source>
        <dbReference type="EMBL" id="SDJ70249.1"/>
    </source>
</evidence>
<sequence>MNATSATTPDPIMAAIGTAVSLGTEGNVETARRDLLAIWRRIGAVGDPLHRCTLAHHLADLYEEPAESLVWDVRALDAAEALTDQRAREYHASLHVAGFYPSLHLNLADDFRRLGLFQAATEHINEAENHTSELPEGAYGDTIRTAVHEVVEAIAERDTTPRASAPHAVQ</sequence>